<name>A0AAN6YFC1_9PEZI</name>
<feature type="region of interest" description="Disordered" evidence="1">
    <location>
        <begin position="34"/>
        <end position="186"/>
    </location>
</feature>
<feature type="compositionally biased region" description="Low complexity" evidence="1">
    <location>
        <begin position="49"/>
        <end position="69"/>
    </location>
</feature>
<evidence type="ECO:0000313" key="3">
    <source>
        <dbReference type="Proteomes" id="UP001301769"/>
    </source>
</evidence>
<evidence type="ECO:0000313" key="2">
    <source>
        <dbReference type="EMBL" id="KAK4218298.1"/>
    </source>
</evidence>
<feature type="compositionally biased region" description="Basic residues" evidence="1">
    <location>
        <begin position="480"/>
        <end position="491"/>
    </location>
</feature>
<dbReference type="InterPro" id="IPR013226">
    <property type="entry name" value="Pal1"/>
</dbReference>
<dbReference type="AlphaFoldDB" id="A0AAN6YFC1"/>
<reference evidence="2" key="1">
    <citation type="journal article" date="2023" name="Mol. Phylogenet. Evol.">
        <title>Genome-scale phylogeny and comparative genomics of the fungal order Sordariales.</title>
        <authorList>
            <person name="Hensen N."/>
            <person name="Bonometti L."/>
            <person name="Westerberg I."/>
            <person name="Brannstrom I.O."/>
            <person name="Guillou S."/>
            <person name="Cros-Aarteil S."/>
            <person name="Calhoun S."/>
            <person name="Haridas S."/>
            <person name="Kuo A."/>
            <person name="Mondo S."/>
            <person name="Pangilinan J."/>
            <person name="Riley R."/>
            <person name="LaButti K."/>
            <person name="Andreopoulos B."/>
            <person name="Lipzen A."/>
            <person name="Chen C."/>
            <person name="Yan M."/>
            <person name="Daum C."/>
            <person name="Ng V."/>
            <person name="Clum A."/>
            <person name="Steindorff A."/>
            <person name="Ohm R.A."/>
            <person name="Martin F."/>
            <person name="Silar P."/>
            <person name="Natvig D.O."/>
            <person name="Lalanne C."/>
            <person name="Gautier V."/>
            <person name="Ament-Velasquez S.L."/>
            <person name="Kruys A."/>
            <person name="Hutchinson M.I."/>
            <person name="Powell A.J."/>
            <person name="Barry K."/>
            <person name="Miller A.N."/>
            <person name="Grigoriev I.V."/>
            <person name="Debuchy R."/>
            <person name="Gladieux P."/>
            <person name="Hiltunen Thoren M."/>
            <person name="Johannesson H."/>
        </authorList>
    </citation>
    <scope>NUCLEOTIDE SEQUENCE</scope>
    <source>
        <strain evidence="2">PSN293</strain>
    </source>
</reference>
<dbReference type="Proteomes" id="UP001301769">
    <property type="component" value="Unassembled WGS sequence"/>
</dbReference>
<dbReference type="PANTHER" id="PTHR28307:SF1">
    <property type="entry name" value="PAL1 CELL MORPHOLOGY PROTEIN"/>
    <property type="match status" value="1"/>
</dbReference>
<dbReference type="GO" id="GO:0005737">
    <property type="term" value="C:cytoplasm"/>
    <property type="evidence" value="ECO:0007669"/>
    <property type="project" value="TreeGrafter"/>
</dbReference>
<sequence>MDPDEDGTLDKQWASNYILGPLYDPEPSQVFATKAARVKALPPTPPTSASPTRPAFGSYRHGRSYSYSRTPRTEQIPEDPDQSFIGRALSRSKSVTNKPLPPMPPGRYTGPKVSSLERKKSVHTSRPPPTSWNQGTILARANSVASSRPSTEAAVAASSSTTDKGKGVRRSGSLAERYPGDRTHRPLEMLTRDHMTKEAGDDNAPLRRSGSLRVKERFPGDMSHRPLAMLERDYRAADRAPHLHNHEKRPPSDLIDLLDHTGPIPEVPYHHDGPYDPTMKSRNVNKRYSPVEAVKGTNMEALKATPAEYLKDALDKHVPLQGTAVVPPGKFDMSGRKMSYQEGADLMRERDAPGGAYKRWDHIPYRDEDLKGKGEPSFSIENAQKEKMRAKEITRKKVGGTTGDSDVFYEMQPQPQHRSEGKDSNTRYRQRSVSNASPRAEYRSDPFSDGFAEAGPSSSASGAAGLGRSNTTGKSLAQSIKRRFGSLRRRKQTEERVY</sequence>
<dbReference type="EMBL" id="MU858054">
    <property type="protein sequence ID" value="KAK4218298.1"/>
    <property type="molecule type" value="Genomic_DNA"/>
</dbReference>
<reference evidence="2" key="2">
    <citation type="submission" date="2023-05" db="EMBL/GenBank/DDBJ databases">
        <authorList>
            <consortium name="Lawrence Berkeley National Laboratory"/>
            <person name="Steindorff A."/>
            <person name="Hensen N."/>
            <person name="Bonometti L."/>
            <person name="Westerberg I."/>
            <person name="Brannstrom I.O."/>
            <person name="Guillou S."/>
            <person name="Cros-Aarteil S."/>
            <person name="Calhoun S."/>
            <person name="Haridas S."/>
            <person name="Kuo A."/>
            <person name="Mondo S."/>
            <person name="Pangilinan J."/>
            <person name="Riley R."/>
            <person name="Labutti K."/>
            <person name="Andreopoulos B."/>
            <person name="Lipzen A."/>
            <person name="Chen C."/>
            <person name="Yanf M."/>
            <person name="Daum C."/>
            <person name="Ng V."/>
            <person name="Clum A."/>
            <person name="Ohm R."/>
            <person name="Martin F."/>
            <person name="Silar P."/>
            <person name="Natvig D."/>
            <person name="Lalanne C."/>
            <person name="Gautier V."/>
            <person name="Ament-Velasquez S.L."/>
            <person name="Kruys A."/>
            <person name="Hutchinson M.I."/>
            <person name="Powell A.J."/>
            <person name="Barry K."/>
            <person name="Miller A.N."/>
            <person name="Grigoriev I.V."/>
            <person name="Debuchy R."/>
            <person name="Gladieux P."/>
            <person name="Thoren M.H."/>
            <person name="Johannesson H."/>
        </authorList>
    </citation>
    <scope>NUCLEOTIDE SEQUENCE</scope>
    <source>
        <strain evidence="2">PSN293</strain>
    </source>
</reference>
<feature type="compositionally biased region" description="Low complexity" evidence="1">
    <location>
        <begin position="450"/>
        <end position="469"/>
    </location>
</feature>
<gene>
    <name evidence="2" type="ORF">QBC37DRAFT_9628</name>
</gene>
<dbReference type="PANTHER" id="PTHR28307">
    <property type="entry name" value="PROTEIN PAL1"/>
    <property type="match status" value="1"/>
</dbReference>
<proteinExistence type="predicted"/>
<feature type="compositionally biased region" description="Low complexity" evidence="1">
    <location>
        <begin position="150"/>
        <end position="162"/>
    </location>
</feature>
<organism evidence="2 3">
    <name type="scientific">Rhypophila decipiens</name>
    <dbReference type="NCBI Taxonomy" id="261697"/>
    <lineage>
        <taxon>Eukaryota</taxon>
        <taxon>Fungi</taxon>
        <taxon>Dikarya</taxon>
        <taxon>Ascomycota</taxon>
        <taxon>Pezizomycotina</taxon>
        <taxon>Sordariomycetes</taxon>
        <taxon>Sordariomycetidae</taxon>
        <taxon>Sordariales</taxon>
        <taxon>Naviculisporaceae</taxon>
        <taxon>Rhypophila</taxon>
    </lineage>
</organism>
<feature type="region of interest" description="Disordered" evidence="1">
    <location>
        <begin position="367"/>
        <end position="498"/>
    </location>
</feature>
<evidence type="ECO:0000256" key="1">
    <source>
        <dbReference type="SAM" id="MobiDB-lite"/>
    </source>
</evidence>
<dbReference type="Pfam" id="PF08316">
    <property type="entry name" value="Pal1"/>
    <property type="match status" value="1"/>
</dbReference>
<keyword evidence="3" id="KW-1185">Reference proteome</keyword>
<accession>A0AAN6YFC1</accession>
<comment type="caution">
    <text evidence="2">The sequence shown here is derived from an EMBL/GenBank/DDBJ whole genome shotgun (WGS) entry which is preliminary data.</text>
</comment>
<feature type="compositionally biased region" description="Basic and acidic residues" evidence="1">
    <location>
        <begin position="417"/>
        <end position="426"/>
    </location>
</feature>
<protein>
    <submittedName>
        <fullName evidence="2">Protein pal1</fullName>
    </submittedName>
</protein>
<feature type="compositionally biased region" description="Basic and acidic residues" evidence="1">
    <location>
        <begin position="383"/>
        <end position="395"/>
    </location>
</feature>